<proteinExistence type="predicted"/>
<evidence type="ECO:0000313" key="2">
    <source>
        <dbReference type="Proteomes" id="UP000324800"/>
    </source>
</evidence>
<protein>
    <submittedName>
        <fullName evidence="1">Uncharacterized protein</fullName>
    </submittedName>
</protein>
<dbReference type="Proteomes" id="UP000324800">
    <property type="component" value="Unassembled WGS sequence"/>
</dbReference>
<dbReference type="AlphaFoldDB" id="A0A5J4TX14"/>
<name>A0A5J4TX14_9EUKA</name>
<accession>A0A5J4TX14</accession>
<comment type="caution">
    <text evidence="1">The sequence shown here is derived from an EMBL/GenBank/DDBJ whole genome shotgun (WGS) entry which is preliminary data.</text>
</comment>
<sequence>MVFDSGSHKSRHGKVGVVVSPSDNLQPLPVAIEENIQTTAEYASFILRTICRLHHQGVIVPSVTIDRLSAFQKVLQPGNDNEHVSFLLLKAGINVIPKVAEIIQIISNLRKLVKFLRFRNNRIIHGARCPDLVETRWVYIGRAIDFIEK</sequence>
<evidence type="ECO:0000313" key="1">
    <source>
        <dbReference type="EMBL" id="KAA6363026.1"/>
    </source>
</evidence>
<dbReference type="EMBL" id="SNRW01023412">
    <property type="protein sequence ID" value="KAA6363026.1"/>
    <property type="molecule type" value="Genomic_DNA"/>
</dbReference>
<reference evidence="1 2" key="1">
    <citation type="submission" date="2019-03" db="EMBL/GenBank/DDBJ databases">
        <title>Single cell metagenomics reveals metabolic interactions within the superorganism composed of flagellate Streblomastix strix and complex community of Bacteroidetes bacteria on its surface.</title>
        <authorList>
            <person name="Treitli S.C."/>
            <person name="Kolisko M."/>
            <person name="Husnik F."/>
            <person name="Keeling P."/>
            <person name="Hampl V."/>
        </authorList>
    </citation>
    <scope>NUCLEOTIDE SEQUENCE [LARGE SCALE GENOMIC DNA]</scope>
    <source>
        <strain evidence="1">ST1C</strain>
    </source>
</reference>
<organism evidence="1 2">
    <name type="scientific">Streblomastix strix</name>
    <dbReference type="NCBI Taxonomy" id="222440"/>
    <lineage>
        <taxon>Eukaryota</taxon>
        <taxon>Metamonada</taxon>
        <taxon>Preaxostyla</taxon>
        <taxon>Oxymonadida</taxon>
        <taxon>Streblomastigidae</taxon>
        <taxon>Streblomastix</taxon>
    </lineage>
</organism>
<gene>
    <name evidence="1" type="ORF">EZS28_041448</name>
</gene>